<evidence type="ECO:0000313" key="1">
    <source>
        <dbReference type="EMBL" id="MCG2460385.1"/>
    </source>
</evidence>
<evidence type="ECO:0000313" key="2">
    <source>
        <dbReference type="Proteomes" id="UP001200642"/>
    </source>
</evidence>
<dbReference type="Proteomes" id="UP001200642">
    <property type="component" value="Unassembled WGS sequence"/>
</dbReference>
<dbReference type="EMBL" id="JAIRBC010000007">
    <property type="protein sequence ID" value="MCG2460385.1"/>
    <property type="molecule type" value="Genomic_DNA"/>
</dbReference>
<name>A0AAE3ESP9_9FLAO</name>
<sequence length="209" mass="24732">MGKTSTGVMSTSQCRKLDLGFMLKNGWIKKGCAMKGQMSWTGENTAEIETVYTDIEKYVRMVYTITDRQGAVTNYDYKIELVTVPSNLGKGEILYLLCPETSIRARILYSAYGYGKYVHRNWYLEQYGKRLYYNTQLCTKYEYHNTRYHTLDRKINDLIDKLFNSKHRKMHYKGKPTKDQQRLFLLESKRLHYDNKRNRVLIKKLGITI</sequence>
<dbReference type="RefSeq" id="WP_317901530.1">
    <property type="nucleotide sequence ID" value="NZ_JAIRBC010000007.1"/>
</dbReference>
<organism evidence="1 2">
    <name type="scientific">Cerina litoralis</name>
    <dbReference type="NCBI Taxonomy" id="2874477"/>
    <lineage>
        <taxon>Bacteria</taxon>
        <taxon>Pseudomonadati</taxon>
        <taxon>Bacteroidota</taxon>
        <taxon>Flavobacteriia</taxon>
        <taxon>Flavobacteriales</taxon>
        <taxon>Flavobacteriaceae</taxon>
        <taxon>Cerina</taxon>
    </lineage>
</organism>
<keyword evidence="2" id="KW-1185">Reference proteome</keyword>
<reference evidence="1" key="1">
    <citation type="submission" date="2023-02" db="EMBL/GenBank/DDBJ databases">
        <title>Genome of Flavobacteriaceae gen. nov. sp. strain F89.</title>
        <authorList>
            <person name="Wang Y."/>
        </authorList>
    </citation>
    <scope>NUCLEOTIDE SEQUENCE</scope>
    <source>
        <strain evidence="1">F89</strain>
    </source>
</reference>
<protein>
    <submittedName>
        <fullName evidence="1">Uncharacterized protein</fullName>
    </submittedName>
</protein>
<proteinExistence type="predicted"/>
<comment type="caution">
    <text evidence="1">The sequence shown here is derived from an EMBL/GenBank/DDBJ whole genome shotgun (WGS) entry which is preliminary data.</text>
</comment>
<dbReference type="AlphaFoldDB" id="A0AAE3ESP9"/>
<gene>
    <name evidence="1" type="ORF">K8352_06470</name>
</gene>
<accession>A0AAE3ESP9</accession>